<evidence type="ECO:0008006" key="5">
    <source>
        <dbReference type="Google" id="ProtNLM"/>
    </source>
</evidence>
<evidence type="ECO:0000313" key="3">
    <source>
        <dbReference type="EMBL" id="AKU96836.1"/>
    </source>
</evidence>
<organism evidence="3 4">
    <name type="scientific">Labilithrix luteola</name>
    <dbReference type="NCBI Taxonomy" id="1391654"/>
    <lineage>
        <taxon>Bacteria</taxon>
        <taxon>Pseudomonadati</taxon>
        <taxon>Myxococcota</taxon>
        <taxon>Polyangia</taxon>
        <taxon>Polyangiales</taxon>
        <taxon>Labilitrichaceae</taxon>
        <taxon>Labilithrix</taxon>
    </lineage>
</organism>
<feature type="signal peptide" evidence="2">
    <location>
        <begin position="1"/>
        <end position="35"/>
    </location>
</feature>
<feature type="region of interest" description="Disordered" evidence="1">
    <location>
        <begin position="86"/>
        <end position="106"/>
    </location>
</feature>
<reference evidence="3 4" key="1">
    <citation type="submission" date="2015-08" db="EMBL/GenBank/DDBJ databases">
        <authorList>
            <person name="Babu N.S."/>
            <person name="Beckwith C.J."/>
            <person name="Beseler K.G."/>
            <person name="Brison A."/>
            <person name="Carone J.V."/>
            <person name="Caskin T.P."/>
            <person name="Diamond M."/>
            <person name="Durham M.E."/>
            <person name="Foxe J.M."/>
            <person name="Go M."/>
            <person name="Henderson B.A."/>
            <person name="Jones I.B."/>
            <person name="McGettigan J.A."/>
            <person name="Micheletti S.J."/>
            <person name="Nasrallah M.E."/>
            <person name="Ortiz D."/>
            <person name="Piller C.R."/>
            <person name="Privatt S.R."/>
            <person name="Schneider S.L."/>
            <person name="Sharp S."/>
            <person name="Smith T.C."/>
            <person name="Stanton J.D."/>
            <person name="Ullery H.E."/>
            <person name="Wilson R.J."/>
            <person name="Serrano M.G."/>
            <person name="Buck G."/>
            <person name="Lee V."/>
            <person name="Wang Y."/>
            <person name="Carvalho R."/>
            <person name="Voegtly L."/>
            <person name="Shi R."/>
            <person name="Duckworth R."/>
            <person name="Johnson A."/>
            <person name="Loviza R."/>
            <person name="Walstead R."/>
            <person name="Shah Z."/>
            <person name="Kiflezghi M."/>
            <person name="Wade K."/>
            <person name="Ball S.L."/>
            <person name="Bradley K.W."/>
            <person name="Asai D.J."/>
            <person name="Bowman C.A."/>
            <person name="Russell D.A."/>
            <person name="Pope W.H."/>
            <person name="Jacobs-Sera D."/>
            <person name="Hendrix R.W."/>
            <person name="Hatfull G.F."/>
        </authorList>
    </citation>
    <scope>NUCLEOTIDE SEQUENCE [LARGE SCALE GENOMIC DNA]</scope>
    <source>
        <strain evidence="3 4">DSM 27648</strain>
    </source>
</reference>
<dbReference type="STRING" id="1391654.AKJ09_03500"/>
<evidence type="ECO:0000256" key="2">
    <source>
        <dbReference type="SAM" id="SignalP"/>
    </source>
</evidence>
<protein>
    <recommendedName>
        <fullName evidence="5">Kazal-like domain-containing protein</fullName>
    </recommendedName>
</protein>
<keyword evidence="4" id="KW-1185">Reference proteome</keyword>
<sequence length="165" mass="16646">MMSRRSSPFVLVGLGVLASLAIVTACSGDAPTASACTNIPAGGCPLSRGVACEDLSCEAVYRCLDGNQWVLDHACPAHDASSVEHDAEADAADASDGGASVRDAAIDAPPGASGGPGCDTLQVPDCSLGFALACPSGCCECEDLFVCQNGGWEYWGSCVDGQIQQ</sequence>
<evidence type="ECO:0000256" key="1">
    <source>
        <dbReference type="SAM" id="MobiDB-lite"/>
    </source>
</evidence>
<name>A0A0K1PTZ8_9BACT</name>
<dbReference type="RefSeq" id="WP_146648067.1">
    <property type="nucleotide sequence ID" value="NZ_CP012333.1"/>
</dbReference>
<dbReference type="OrthoDB" id="5517404at2"/>
<accession>A0A0K1PTZ8</accession>
<dbReference type="PROSITE" id="PS51257">
    <property type="entry name" value="PROKAR_LIPOPROTEIN"/>
    <property type="match status" value="1"/>
</dbReference>
<feature type="chain" id="PRO_5005466014" description="Kazal-like domain-containing protein" evidence="2">
    <location>
        <begin position="36"/>
        <end position="165"/>
    </location>
</feature>
<dbReference type="AlphaFoldDB" id="A0A0K1PTZ8"/>
<evidence type="ECO:0000313" key="4">
    <source>
        <dbReference type="Proteomes" id="UP000064967"/>
    </source>
</evidence>
<dbReference type="Proteomes" id="UP000064967">
    <property type="component" value="Chromosome"/>
</dbReference>
<proteinExistence type="predicted"/>
<gene>
    <name evidence="3" type="ORF">AKJ09_03500</name>
</gene>
<keyword evidence="2" id="KW-0732">Signal</keyword>
<dbReference type="KEGG" id="llu:AKJ09_03500"/>
<dbReference type="EMBL" id="CP012333">
    <property type="protein sequence ID" value="AKU96836.1"/>
    <property type="molecule type" value="Genomic_DNA"/>
</dbReference>
<feature type="compositionally biased region" description="Low complexity" evidence="1">
    <location>
        <begin position="94"/>
        <end position="103"/>
    </location>
</feature>